<name>A0AAE2BHG3_9LAMI</name>
<evidence type="ECO:0000313" key="8">
    <source>
        <dbReference type="EMBL" id="KAK4385563.1"/>
    </source>
</evidence>
<evidence type="ECO:0000256" key="2">
    <source>
        <dbReference type="ARBA" id="ARBA00022695"/>
    </source>
</evidence>
<feature type="domain" description="Reverse transcriptase RNase H-like" evidence="7">
    <location>
        <begin position="267"/>
        <end position="324"/>
    </location>
</feature>
<proteinExistence type="predicted"/>
<dbReference type="PANTHER" id="PTHR24559:SF444">
    <property type="entry name" value="REVERSE TRANSCRIPTASE DOMAIN-CONTAINING PROTEIN"/>
    <property type="match status" value="1"/>
</dbReference>
<keyword evidence="9" id="KW-1185">Reference proteome</keyword>
<dbReference type="InterPro" id="IPR041373">
    <property type="entry name" value="RT_RNaseH"/>
</dbReference>
<evidence type="ECO:0000259" key="7">
    <source>
        <dbReference type="Pfam" id="PF17917"/>
    </source>
</evidence>
<keyword evidence="5" id="KW-0378">Hydrolase</keyword>
<dbReference type="GO" id="GO:0016787">
    <property type="term" value="F:hydrolase activity"/>
    <property type="evidence" value="ECO:0007669"/>
    <property type="project" value="UniProtKB-KW"/>
</dbReference>
<keyword evidence="1" id="KW-0808">Transferase</keyword>
<dbReference type="EMBL" id="JACGWL010000016">
    <property type="protein sequence ID" value="KAK4385563.1"/>
    <property type="molecule type" value="Genomic_DNA"/>
</dbReference>
<evidence type="ECO:0000313" key="9">
    <source>
        <dbReference type="Proteomes" id="UP001289374"/>
    </source>
</evidence>
<dbReference type="GO" id="GO:0004519">
    <property type="term" value="F:endonuclease activity"/>
    <property type="evidence" value="ECO:0007669"/>
    <property type="project" value="UniProtKB-KW"/>
</dbReference>
<dbReference type="AlphaFoldDB" id="A0AAE2BHG3"/>
<dbReference type="CDD" id="cd01647">
    <property type="entry name" value="RT_LTR"/>
    <property type="match status" value="1"/>
</dbReference>
<keyword evidence="4" id="KW-0255">Endonuclease</keyword>
<reference evidence="8" key="1">
    <citation type="submission" date="2020-06" db="EMBL/GenBank/DDBJ databases">
        <authorList>
            <person name="Li T."/>
            <person name="Hu X."/>
            <person name="Zhang T."/>
            <person name="Song X."/>
            <person name="Zhang H."/>
            <person name="Dai N."/>
            <person name="Sheng W."/>
            <person name="Hou X."/>
            <person name="Wei L."/>
        </authorList>
    </citation>
    <scope>NUCLEOTIDE SEQUENCE</scope>
    <source>
        <strain evidence="8">K16</strain>
        <tissue evidence="8">Leaf</tissue>
    </source>
</reference>
<dbReference type="Gene3D" id="3.10.10.10">
    <property type="entry name" value="HIV Type 1 Reverse Transcriptase, subunit A, domain 1"/>
    <property type="match status" value="1"/>
</dbReference>
<dbReference type="InterPro" id="IPR043502">
    <property type="entry name" value="DNA/RNA_pol_sf"/>
</dbReference>
<evidence type="ECO:0000256" key="6">
    <source>
        <dbReference type="ARBA" id="ARBA00022918"/>
    </source>
</evidence>
<protein>
    <recommendedName>
        <fullName evidence="7">Reverse transcriptase RNase H-like domain-containing protein</fullName>
    </recommendedName>
</protein>
<evidence type="ECO:0000256" key="4">
    <source>
        <dbReference type="ARBA" id="ARBA00022759"/>
    </source>
</evidence>
<evidence type="ECO:0000256" key="5">
    <source>
        <dbReference type="ARBA" id="ARBA00022801"/>
    </source>
</evidence>
<sequence length="339" mass="38085">MQLGDVPLEAVDTSLYGFAGNVVHPRGMISLPLTLGTTSLRKTCLLKFLVVDILSAYNVILVTKIGSKITEDVRIKWSTASGGIKSSFAWTPQDLEGIDPGVIMYHLKMDPSIRLVNQKKRHFGPEKDKIIQEKVNKLLSARHIKEIQFSEWLSNIVLVPKPGGKWWMCIYFWDLDKAGPKDFYSLLRIDQLVHSTSGCELLSIMYTSQGYHQIMLTPEDHKRVSFISSKRHVLLCSHAFGLKNAGVTYQRLVDKIFQPQLGRNMEAVSSVLVLEEDGAQTPIYYISKVLNGAECRYPSIENMTLALVITASKLCPYFLSYPVGARTNTPKANPKHLDD</sequence>
<accession>A0AAE2BHG3</accession>
<keyword evidence="3" id="KW-0540">Nuclease</keyword>
<evidence type="ECO:0000256" key="1">
    <source>
        <dbReference type="ARBA" id="ARBA00022679"/>
    </source>
</evidence>
<dbReference type="GO" id="GO:0003964">
    <property type="term" value="F:RNA-directed DNA polymerase activity"/>
    <property type="evidence" value="ECO:0007669"/>
    <property type="project" value="UniProtKB-KW"/>
</dbReference>
<gene>
    <name evidence="8" type="ORF">Sango_2680300</name>
</gene>
<dbReference type="Gene3D" id="3.30.70.270">
    <property type="match status" value="1"/>
</dbReference>
<comment type="caution">
    <text evidence="8">The sequence shown here is derived from an EMBL/GenBank/DDBJ whole genome shotgun (WGS) entry which is preliminary data.</text>
</comment>
<organism evidence="8 9">
    <name type="scientific">Sesamum angolense</name>
    <dbReference type="NCBI Taxonomy" id="2727404"/>
    <lineage>
        <taxon>Eukaryota</taxon>
        <taxon>Viridiplantae</taxon>
        <taxon>Streptophyta</taxon>
        <taxon>Embryophyta</taxon>
        <taxon>Tracheophyta</taxon>
        <taxon>Spermatophyta</taxon>
        <taxon>Magnoliopsida</taxon>
        <taxon>eudicotyledons</taxon>
        <taxon>Gunneridae</taxon>
        <taxon>Pentapetalae</taxon>
        <taxon>asterids</taxon>
        <taxon>lamiids</taxon>
        <taxon>Lamiales</taxon>
        <taxon>Pedaliaceae</taxon>
        <taxon>Sesamum</taxon>
    </lineage>
</organism>
<dbReference type="Pfam" id="PF17917">
    <property type="entry name" value="RT_RNaseH"/>
    <property type="match status" value="1"/>
</dbReference>
<dbReference type="SUPFAM" id="SSF56672">
    <property type="entry name" value="DNA/RNA polymerases"/>
    <property type="match status" value="1"/>
</dbReference>
<dbReference type="InterPro" id="IPR053134">
    <property type="entry name" value="RNA-dir_DNA_polymerase"/>
</dbReference>
<reference evidence="8" key="2">
    <citation type="journal article" date="2024" name="Plant">
        <title>Genomic evolution and insights into agronomic trait innovations of Sesamum species.</title>
        <authorList>
            <person name="Miao H."/>
            <person name="Wang L."/>
            <person name="Qu L."/>
            <person name="Liu H."/>
            <person name="Sun Y."/>
            <person name="Le M."/>
            <person name="Wang Q."/>
            <person name="Wei S."/>
            <person name="Zheng Y."/>
            <person name="Lin W."/>
            <person name="Duan Y."/>
            <person name="Cao H."/>
            <person name="Xiong S."/>
            <person name="Wang X."/>
            <person name="Wei L."/>
            <person name="Li C."/>
            <person name="Ma Q."/>
            <person name="Ju M."/>
            <person name="Zhao R."/>
            <person name="Li G."/>
            <person name="Mu C."/>
            <person name="Tian Q."/>
            <person name="Mei H."/>
            <person name="Zhang T."/>
            <person name="Gao T."/>
            <person name="Zhang H."/>
        </authorList>
    </citation>
    <scope>NUCLEOTIDE SEQUENCE</scope>
    <source>
        <strain evidence="8">K16</strain>
    </source>
</reference>
<keyword evidence="6" id="KW-0695">RNA-directed DNA polymerase</keyword>
<keyword evidence="2" id="KW-0548">Nucleotidyltransferase</keyword>
<dbReference type="Proteomes" id="UP001289374">
    <property type="component" value="Unassembled WGS sequence"/>
</dbReference>
<dbReference type="InterPro" id="IPR043128">
    <property type="entry name" value="Rev_trsase/Diguanyl_cyclase"/>
</dbReference>
<dbReference type="PANTHER" id="PTHR24559">
    <property type="entry name" value="TRANSPOSON TY3-I GAG-POL POLYPROTEIN"/>
    <property type="match status" value="1"/>
</dbReference>
<evidence type="ECO:0000256" key="3">
    <source>
        <dbReference type="ARBA" id="ARBA00022722"/>
    </source>
</evidence>